<reference evidence="5" key="1">
    <citation type="journal article" date="2019" name="Int. J. Syst. Evol. Microbiol.">
        <title>The Global Catalogue of Microorganisms (GCM) 10K type strain sequencing project: providing services to taxonomists for standard genome sequencing and annotation.</title>
        <authorList>
            <consortium name="The Broad Institute Genomics Platform"/>
            <consortium name="The Broad Institute Genome Sequencing Center for Infectious Disease"/>
            <person name="Wu L."/>
            <person name="Ma J."/>
        </authorList>
    </citation>
    <scope>NUCLEOTIDE SEQUENCE [LARGE SCALE GENOMIC DNA]</scope>
    <source>
        <strain evidence="5">DT92</strain>
    </source>
</reference>
<dbReference type="Pfam" id="PF13531">
    <property type="entry name" value="SBP_bac_11"/>
    <property type="match status" value="1"/>
</dbReference>
<proteinExistence type="inferred from homology"/>
<dbReference type="EMBL" id="JBHUHY010000006">
    <property type="protein sequence ID" value="MFD2186886.1"/>
    <property type="molecule type" value="Genomic_DNA"/>
</dbReference>
<dbReference type="RefSeq" id="WP_378319882.1">
    <property type="nucleotide sequence ID" value="NZ_JBHUHY010000006.1"/>
</dbReference>
<keyword evidence="2" id="KW-0479">Metal-binding</keyword>
<evidence type="ECO:0000313" key="5">
    <source>
        <dbReference type="Proteomes" id="UP001597344"/>
    </source>
</evidence>
<dbReference type="SUPFAM" id="SSF53850">
    <property type="entry name" value="Periplasmic binding protein-like II"/>
    <property type="match status" value="1"/>
</dbReference>
<dbReference type="Gene3D" id="3.40.190.10">
    <property type="entry name" value="Periplasmic binding protein-like II"/>
    <property type="match status" value="2"/>
</dbReference>
<comment type="caution">
    <text evidence="4">The sequence shown here is derived from an EMBL/GenBank/DDBJ whole genome shotgun (WGS) entry which is preliminary data.</text>
</comment>
<evidence type="ECO:0000256" key="2">
    <source>
        <dbReference type="ARBA" id="ARBA00022723"/>
    </source>
</evidence>
<organism evidence="4 5">
    <name type="scientific">Aquimarina celericrescens</name>
    <dbReference type="NCBI Taxonomy" id="1964542"/>
    <lineage>
        <taxon>Bacteria</taxon>
        <taxon>Pseudomonadati</taxon>
        <taxon>Bacteroidota</taxon>
        <taxon>Flavobacteriia</taxon>
        <taxon>Flavobacteriales</taxon>
        <taxon>Flavobacteriaceae</taxon>
        <taxon>Aquimarina</taxon>
    </lineage>
</organism>
<evidence type="ECO:0000256" key="1">
    <source>
        <dbReference type="ARBA" id="ARBA00009175"/>
    </source>
</evidence>
<comment type="similarity">
    <text evidence="1">Belongs to the bacterial solute-binding protein ModA family.</text>
</comment>
<name>A0ABW5AW12_9FLAO</name>
<dbReference type="InterPro" id="IPR044084">
    <property type="entry name" value="AvModA-like_subst-bd"/>
</dbReference>
<dbReference type="NCBIfam" id="TIGR01256">
    <property type="entry name" value="modA"/>
    <property type="match status" value="1"/>
</dbReference>
<gene>
    <name evidence="4" type="primary">modA</name>
    <name evidence="4" type="ORF">ACFSJT_08790</name>
</gene>
<accession>A0ABW5AW12</accession>
<dbReference type="CDD" id="cd13539">
    <property type="entry name" value="PBP2_AvModA"/>
    <property type="match status" value="1"/>
</dbReference>
<sequence>MNSKYLFRNLIIAFFLLLFTFGCTSTNSRKVTIATAANMQFVMKEIAAAFTQETGIDCDVIISSSGKLTAQIKEGAPYDVFISADTKYPKILYEKGFTSNIPKIYGYGTLVLWSFSENVPLDINLLTQNQIEHIALANPKTAPYGTAAIEVLKHAKIYDQISEKLVFGESISQTNQFILSGAAQIGFTAKSVVLSPQMKGKGEWISIDSTSYTPIAQAAVIIKKDKISDAAMKFYEFLFSTKSKEILENFGYLVPVK</sequence>
<evidence type="ECO:0000256" key="3">
    <source>
        <dbReference type="ARBA" id="ARBA00022729"/>
    </source>
</evidence>
<protein>
    <submittedName>
        <fullName evidence="4">Molybdate ABC transporter substrate-binding protein</fullName>
    </submittedName>
</protein>
<keyword evidence="3" id="KW-0732">Signal</keyword>
<dbReference type="PROSITE" id="PS51257">
    <property type="entry name" value="PROKAR_LIPOPROTEIN"/>
    <property type="match status" value="1"/>
</dbReference>
<dbReference type="PANTHER" id="PTHR30632:SF14">
    <property type="entry name" value="TUNGSTATE_MOLYBDATE_CHROMATE-BINDING PROTEIN MODA"/>
    <property type="match status" value="1"/>
</dbReference>
<dbReference type="InterPro" id="IPR005950">
    <property type="entry name" value="ModA"/>
</dbReference>
<dbReference type="PANTHER" id="PTHR30632">
    <property type="entry name" value="MOLYBDATE-BINDING PERIPLASMIC PROTEIN"/>
    <property type="match status" value="1"/>
</dbReference>
<dbReference type="Proteomes" id="UP001597344">
    <property type="component" value="Unassembled WGS sequence"/>
</dbReference>
<evidence type="ECO:0000313" key="4">
    <source>
        <dbReference type="EMBL" id="MFD2186886.1"/>
    </source>
</evidence>
<keyword evidence="5" id="KW-1185">Reference proteome</keyword>
<dbReference type="PIRSF" id="PIRSF004846">
    <property type="entry name" value="ModA"/>
    <property type="match status" value="1"/>
</dbReference>
<dbReference type="InterPro" id="IPR050682">
    <property type="entry name" value="ModA/WtpA"/>
</dbReference>